<dbReference type="RefSeq" id="WP_054650649.1">
    <property type="nucleotide sequence ID" value="NZ_AZFJ01000061.1"/>
</dbReference>
<feature type="binding site" evidence="1">
    <location>
        <position position="176"/>
    </location>
    <ligand>
        <name>Zn(2+)</name>
        <dbReference type="ChEBI" id="CHEBI:29105"/>
    </ligand>
</feature>
<protein>
    <submittedName>
        <fullName evidence="2">DNA-3-methyladenine glycosylase I</fullName>
    </submittedName>
</protein>
<keyword evidence="1" id="KW-0862">Zinc</keyword>
<dbReference type="EMBL" id="AZFJ01000061">
    <property type="protein sequence ID" value="KRL84493.1"/>
    <property type="molecule type" value="Genomic_DNA"/>
</dbReference>
<dbReference type="InterPro" id="IPR005019">
    <property type="entry name" value="Adenine_glyco"/>
</dbReference>
<organism evidence="2 3">
    <name type="scientific">Lacticaseibacillus pantheris DSM 15945 = JCM 12539 = NBRC 106106</name>
    <dbReference type="NCBI Taxonomy" id="1423783"/>
    <lineage>
        <taxon>Bacteria</taxon>
        <taxon>Bacillati</taxon>
        <taxon>Bacillota</taxon>
        <taxon>Bacilli</taxon>
        <taxon>Lactobacillales</taxon>
        <taxon>Lactobacillaceae</taxon>
        <taxon>Lacticaseibacillus</taxon>
    </lineage>
</organism>
<evidence type="ECO:0000313" key="3">
    <source>
        <dbReference type="Proteomes" id="UP000051922"/>
    </source>
</evidence>
<gene>
    <name evidence="2" type="ORF">FC50_GL002104</name>
</gene>
<dbReference type="SUPFAM" id="SSF48150">
    <property type="entry name" value="DNA-glycosylase"/>
    <property type="match status" value="1"/>
</dbReference>
<feature type="binding site" evidence="1">
    <location>
        <position position="18"/>
    </location>
    <ligand>
        <name>Zn(2+)</name>
        <dbReference type="ChEBI" id="CHEBI:29105"/>
    </ligand>
</feature>
<keyword evidence="3" id="KW-1185">Reference proteome</keyword>
<dbReference type="PANTHER" id="PTHR30037">
    <property type="entry name" value="DNA-3-METHYLADENINE GLYCOSYLASE 1"/>
    <property type="match status" value="1"/>
</dbReference>
<evidence type="ECO:0000313" key="2">
    <source>
        <dbReference type="EMBL" id="KRL84493.1"/>
    </source>
</evidence>
<dbReference type="PATRIC" id="fig|1423783.4.peg.2158"/>
<dbReference type="AlphaFoldDB" id="A0A0R1TT80"/>
<feature type="binding site" evidence="1">
    <location>
        <position position="180"/>
    </location>
    <ligand>
        <name>Zn(2+)</name>
        <dbReference type="ChEBI" id="CHEBI:29105"/>
    </ligand>
</feature>
<evidence type="ECO:0000256" key="1">
    <source>
        <dbReference type="PIRSR" id="PIRSR605019-1"/>
    </source>
</evidence>
<dbReference type="PANTHER" id="PTHR30037:SF4">
    <property type="entry name" value="DNA-3-METHYLADENINE GLYCOSYLASE I"/>
    <property type="match status" value="1"/>
</dbReference>
<dbReference type="GO" id="GO:0008725">
    <property type="term" value="F:DNA-3-methyladenine glycosylase activity"/>
    <property type="evidence" value="ECO:0007669"/>
    <property type="project" value="InterPro"/>
</dbReference>
<sequence>MPRCDWATDTNPLMTHYHDYEWGVPTTDERETFELLTLESMQAGLSWQTILNKRTNFRRAFDNFDVDKVAAYDDRDVERLRADAGIVRNRLKINAAINNARVIQAWHSDGRTLNAWLWHYVDNHPIVHRYATQAELPAQTALAERVSKDLKQAGFRFVGPTIIQSFLEALGILDDHMAGCTINHLSE</sequence>
<dbReference type="Gene3D" id="1.10.340.30">
    <property type="entry name" value="Hypothetical protein, domain 2"/>
    <property type="match status" value="1"/>
</dbReference>
<accession>A0A0R1TT80</accession>
<dbReference type="STRING" id="1423783.FC50_GL002104"/>
<keyword evidence="1" id="KW-0479">Metal-binding</keyword>
<dbReference type="GO" id="GO:0046872">
    <property type="term" value="F:metal ion binding"/>
    <property type="evidence" value="ECO:0007669"/>
    <property type="project" value="UniProtKB-KW"/>
</dbReference>
<dbReference type="GO" id="GO:0006284">
    <property type="term" value="P:base-excision repair"/>
    <property type="evidence" value="ECO:0007669"/>
    <property type="project" value="InterPro"/>
</dbReference>
<feature type="binding site" evidence="1">
    <location>
        <position position="4"/>
    </location>
    <ligand>
        <name>Zn(2+)</name>
        <dbReference type="ChEBI" id="CHEBI:29105"/>
    </ligand>
</feature>
<dbReference type="InterPro" id="IPR052891">
    <property type="entry name" value="DNA-3mA_glycosylase"/>
</dbReference>
<name>A0A0R1TT80_9LACO</name>
<dbReference type="InterPro" id="IPR011257">
    <property type="entry name" value="DNA_glycosylase"/>
</dbReference>
<dbReference type="Pfam" id="PF03352">
    <property type="entry name" value="Adenine_glyco"/>
    <property type="match status" value="1"/>
</dbReference>
<proteinExistence type="predicted"/>
<comment type="caution">
    <text evidence="2">The sequence shown here is derived from an EMBL/GenBank/DDBJ whole genome shotgun (WGS) entry which is preliminary data.</text>
</comment>
<reference evidence="2 3" key="1">
    <citation type="journal article" date="2015" name="Genome Announc.">
        <title>Expanding the biotechnology potential of lactobacilli through comparative genomics of 213 strains and associated genera.</title>
        <authorList>
            <person name="Sun Z."/>
            <person name="Harris H.M."/>
            <person name="McCann A."/>
            <person name="Guo C."/>
            <person name="Argimon S."/>
            <person name="Zhang W."/>
            <person name="Yang X."/>
            <person name="Jeffery I.B."/>
            <person name="Cooney J.C."/>
            <person name="Kagawa T.F."/>
            <person name="Liu W."/>
            <person name="Song Y."/>
            <person name="Salvetti E."/>
            <person name="Wrobel A."/>
            <person name="Rasinkangas P."/>
            <person name="Parkhill J."/>
            <person name="Rea M.C."/>
            <person name="O'Sullivan O."/>
            <person name="Ritari J."/>
            <person name="Douillard F.P."/>
            <person name="Paul Ross R."/>
            <person name="Yang R."/>
            <person name="Briner A.E."/>
            <person name="Felis G.E."/>
            <person name="de Vos W.M."/>
            <person name="Barrangou R."/>
            <person name="Klaenhammer T.R."/>
            <person name="Caufield P.W."/>
            <person name="Cui Y."/>
            <person name="Zhang H."/>
            <person name="O'Toole P.W."/>
        </authorList>
    </citation>
    <scope>NUCLEOTIDE SEQUENCE [LARGE SCALE GENOMIC DNA]</scope>
    <source>
        <strain evidence="2 3">DSM 15945</strain>
    </source>
</reference>
<dbReference type="Proteomes" id="UP000051922">
    <property type="component" value="Unassembled WGS sequence"/>
</dbReference>